<proteinExistence type="predicted"/>
<feature type="compositionally biased region" description="Pro residues" evidence="1">
    <location>
        <begin position="84"/>
        <end position="100"/>
    </location>
</feature>
<dbReference type="EMBL" id="PDES01000015">
    <property type="protein sequence ID" value="RRQ81720.1"/>
    <property type="molecule type" value="Genomic_DNA"/>
</dbReference>
<evidence type="ECO:0000313" key="3">
    <source>
        <dbReference type="Proteomes" id="UP000276379"/>
    </source>
</evidence>
<comment type="caution">
    <text evidence="2">The sequence shown here is derived from an EMBL/GenBank/DDBJ whole genome shotgun (WGS) entry which is preliminary data.</text>
</comment>
<gene>
    <name evidence="2" type="ORF">CQW44_30255</name>
</gene>
<feature type="compositionally biased region" description="Low complexity" evidence="1">
    <location>
        <begin position="101"/>
        <end position="127"/>
    </location>
</feature>
<sequence>MPTGSGTSIVTRVHRTTTTAALLVTVAVSALTGCVTVRHTAAPGPPPSAAPSQRSAPRTDGSASPRVVQAPAREALEMVGPSGDPAPAPKPASPGAPGPLAPGHSPTRAAAPPAQPPGAHHPAQAPPRTSQRVPADVCDLGREYGGWRGNSPESKICEQTYGRH</sequence>
<dbReference type="Proteomes" id="UP000276379">
    <property type="component" value="Unassembled WGS sequence"/>
</dbReference>
<keyword evidence="3" id="KW-1185">Reference proteome</keyword>
<reference evidence="2 3" key="1">
    <citation type="submission" date="2017-10" db="EMBL/GenBank/DDBJ databases">
        <title>Draft genome of actinobacteria isolated from guarana (Paullinia cupana (Mart.) Ducke.</title>
        <authorList>
            <person name="Siqueira K.A."/>
            <person name="Liotti R.G."/>
            <person name="Mendes T.A."/>
            <person name="Soares M.A."/>
        </authorList>
    </citation>
    <scope>NUCLEOTIDE SEQUENCE [LARGE SCALE GENOMIC DNA]</scope>
    <source>
        <strain evidence="2 3">199</strain>
    </source>
</reference>
<protein>
    <submittedName>
        <fullName evidence="2">Uncharacterized protein</fullName>
    </submittedName>
</protein>
<name>A0A3R8WP93_9ACTN</name>
<accession>A0A3R8WP93</accession>
<evidence type="ECO:0000256" key="1">
    <source>
        <dbReference type="SAM" id="MobiDB-lite"/>
    </source>
</evidence>
<feature type="region of interest" description="Disordered" evidence="1">
    <location>
        <begin position="39"/>
        <end position="164"/>
    </location>
</feature>
<evidence type="ECO:0000313" key="2">
    <source>
        <dbReference type="EMBL" id="RRQ81720.1"/>
    </source>
</evidence>
<dbReference type="AlphaFoldDB" id="A0A3R8WP93"/>
<organism evidence="2 3">
    <name type="scientific">Streptomyces griseofuscus</name>
    <dbReference type="NCBI Taxonomy" id="146922"/>
    <lineage>
        <taxon>Bacteria</taxon>
        <taxon>Bacillati</taxon>
        <taxon>Actinomycetota</taxon>
        <taxon>Actinomycetes</taxon>
        <taxon>Kitasatosporales</taxon>
        <taxon>Streptomycetaceae</taxon>
        <taxon>Streptomyces</taxon>
    </lineage>
</organism>